<dbReference type="EMBL" id="ML992689">
    <property type="protein sequence ID" value="KAF2209025.1"/>
    <property type="molecule type" value="Genomic_DNA"/>
</dbReference>
<name>A0A6A6F535_9PEZI</name>
<dbReference type="AlphaFoldDB" id="A0A6A6F535"/>
<feature type="region of interest" description="Disordered" evidence="1">
    <location>
        <begin position="1"/>
        <end position="21"/>
    </location>
</feature>
<evidence type="ECO:0000313" key="2">
    <source>
        <dbReference type="EMBL" id="KAF2209025.1"/>
    </source>
</evidence>
<evidence type="ECO:0000256" key="1">
    <source>
        <dbReference type="SAM" id="MobiDB-lite"/>
    </source>
</evidence>
<sequence length="84" mass="8871">MSSSGIFTHSCSSSVTPGHAGPRVCAVAVSLAEAYRDQTPANSLNFQRPEVAVDPGYHQTNVNANRPRPIHTTACCSCITPEVT</sequence>
<gene>
    <name evidence="2" type="ORF">CERZMDRAFT_114171</name>
</gene>
<feature type="compositionally biased region" description="Polar residues" evidence="1">
    <location>
        <begin position="1"/>
        <end position="16"/>
    </location>
</feature>
<reference evidence="2" key="1">
    <citation type="journal article" date="2020" name="Stud. Mycol.">
        <title>101 Dothideomycetes genomes: a test case for predicting lifestyles and emergence of pathogens.</title>
        <authorList>
            <person name="Haridas S."/>
            <person name="Albert R."/>
            <person name="Binder M."/>
            <person name="Bloem J."/>
            <person name="Labutti K."/>
            <person name="Salamov A."/>
            <person name="Andreopoulos B."/>
            <person name="Baker S."/>
            <person name="Barry K."/>
            <person name="Bills G."/>
            <person name="Bluhm B."/>
            <person name="Cannon C."/>
            <person name="Castanera R."/>
            <person name="Culley D."/>
            <person name="Daum C."/>
            <person name="Ezra D."/>
            <person name="Gonzalez J."/>
            <person name="Henrissat B."/>
            <person name="Kuo A."/>
            <person name="Liang C."/>
            <person name="Lipzen A."/>
            <person name="Lutzoni F."/>
            <person name="Magnuson J."/>
            <person name="Mondo S."/>
            <person name="Nolan M."/>
            <person name="Ohm R."/>
            <person name="Pangilinan J."/>
            <person name="Park H.-J."/>
            <person name="Ramirez L."/>
            <person name="Alfaro M."/>
            <person name="Sun H."/>
            <person name="Tritt A."/>
            <person name="Yoshinaga Y."/>
            <person name="Zwiers L.-H."/>
            <person name="Turgeon B."/>
            <person name="Goodwin S."/>
            <person name="Spatafora J."/>
            <person name="Crous P."/>
            <person name="Grigoriev I."/>
        </authorList>
    </citation>
    <scope>NUCLEOTIDE SEQUENCE</scope>
    <source>
        <strain evidence="2">SCOH1-5</strain>
    </source>
</reference>
<organism evidence="2 3">
    <name type="scientific">Cercospora zeae-maydis SCOH1-5</name>
    <dbReference type="NCBI Taxonomy" id="717836"/>
    <lineage>
        <taxon>Eukaryota</taxon>
        <taxon>Fungi</taxon>
        <taxon>Dikarya</taxon>
        <taxon>Ascomycota</taxon>
        <taxon>Pezizomycotina</taxon>
        <taxon>Dothideomycetes</taxon>
        <taxon>Dothideomycetidae</taxon>
        <taxon>Mycosphaerellales</taxon>
        <taxon>Mycosphaerellaceae</taxon>
        <taxon>Cercospora</taxon>
    </lineage>
</organism>
<accession>A0A6A6F535</accession>
<proteinExistence type="predicted"/>
<evidence type="ECO:0000313" key="3">
    <source>
        <dbReference type="Proteomes" id="UP000799539"/>
    </source>
</evidence>
<keyword evidence="3" id="KW-1185">Reference proteome</keyword>
<protein>
    <submittedName>
        <fullName evidence="2">Uncharacterized protein</fullName>
    </submittedName>
</protein>
<dbReference type="Proteomes" id="UP000799539">
    <property type="component" value="Unassembled WGS sequence"/>
</dbReference>